<dbReference type="EMBL" id="CAMGYJ010000005">
    <property type="protein sequence ID" value="CAI0416199.1"/>
    <property type="molecule type" value="Genomic_DNA"/>
</dbReference>
<dbReference type="GO" id="GO:0005730">
    <property type="term" value="C:nucleolus"/>
    <property type="evidence" value="ECO:0007669"/>
    <property type="project" value="UniProtKB-SubCell"/>
</dbReference>
<dbReference type="InterPro" id="IPR011687">
    <property type="entry name" value="Nop53/GLTSCR2"/>
</dbReference>
<dbReference type="AlphaFoldDB" id="A0AAV0K1Q3"/>
<protein>
    <recommendedName>
        <fullName evidence="4">Ribosome biogenesis protein NOP53</fullName>
    </recommendedName>
</protein>
<comment type="caution">
    <text evidence="8">The sequence shown here is derived from an EMBL/GenBank/DDBJ whole genome shotgun (WGS) entry which is preliminary data.</text>
</comment>
<dbReference type="InterPro" id="IPR011989">
    <property type="entry name" value="ARM-like"/>
</dbReference>
<dbReference type="Proteomes" id="UP001154282">
    <property type="component" value="Unassembled WGS sequence"/>
</dbReference>
<dbReference type="InterPro" id="IPR016024">
    <property type="entry name" value="ARM-type_fold"/>
</dbReference>
<feature type="region of interest" description="Disordered" evidence="7">
    <location>
        <begin position="87"/>
        <end position="111"/>
    </location>
</feature>
<feature type="compositionally biased region" description="Acidic residues" evidence="7">
    <location>
        <begin position="247"/>
        <end position="258"/>
    </location>
</feature>
<dbReference type="GO" id="GO:0006364">
    <property type="term" value="P:rRNA processing"/>
    <property type="evidence" value="ECO:0007669"/>
    <property type="project" value="TreeGrafter"/>
</dbReference>
<dbReference type="Pfam" id="PF07767">
    <property type="entry name" value="Nop53"/>
    <property type="match status" value="2"/>
</dbReference>
<name>A0AAV0K1Q3_9ROSI</name>
<comment type="similarity">
    <text evidence="3">Belongs to the NOP53 family.</text>
</comment>
<sequence>MGKKPKSSRKGKKAWRANISTDDIDEFIEKSTKDALTGGSLAEVPNESLFFVDKSKDLSVKRKIEKHREKVLHCDSVLQRNPFVKAIPSSNDKKKSSMKNKKNKKDSTEASTSKDDATKVVLLGWKLIKTAVLYFWHMEVVTSLNILFFHVSGWFTSDNGLVIIHICVVMHLWMQVVKTSVIPAVEVDPPGCSYNPNFEAHQDSLAKAVAEEMQKVYQSELGPQPVPLTVQGDAIEEEEMYFLEVDNGDDEANEENEDAPEKSSSMKKMVTKVEFNRRARLKDRQKKESEAKKKAEISKEIDSLPTIIDEIAKEDEEKQKRMMRRLVAKQERLKQQPPRLGRHKFVPAPTQVLLSEEITGSLRKLKACCTLATDRFKSLEKRGLIPPSANKRRRKYNFAYELRFLAGDKVLDLYFIDDGEAEEAAGVLIDVRVEDEALRKLRLKHLEEMRTLAAHLRTYLRGRPAGNVQRSRNFCSSPSVNRADEAAAAMEEEAERKIGWLLKVIFAGTATAIGYQFFPYMGDNLVLQSISLLQVKDPFFKRSGASRLASYAIDDGRRMKIVELGGAQELLNMLEAAKDDRTRKAALEALAALTKSDKAAGALHKAGAIPIVQSTPSSVEEEAIDKYKTGLLKRFQDLKYDGSS</sequence>
<keyword evidence="9" id="KW-1185">Reference proteome</keyword>
<accession>A0AAV0K1Q3</accession>
<feature type="region of interest" description="Disordered" evidence="7">
    <location>
        <begin position="247"/>
        <end position="267"/>
    </location>
</feature>
<evidence type="ECO:0000256" key="6">
    <source>
        <dbReference type="ARBA" id="ARBA00023242"/>
    </source>
</evidence>
<evidence type="ECO:0000256" key="2">
    <source>
        <dbReference type="ARBA" id="ARBA00004642"/>
    </source>
</evidence>
<dbReference type="PANTHER" id="PTHR14211:SF7">
    <property type="entry name" value="RIBOSOME BIOGENESIS PROTEIN NOP53"/>
    <property type="match status" value="1"/>
</dbReference>
<dbReference type="SUPFAM" id="SSF48371">
    <property type="entry name" value="ARM repeat"/>
    <property type="match status" value="1"/>
</dbReference>
<comment type="subcellular location">
    <subcellularLocation>
        <location evidence="1">Nucleus</location>
        <location evidence="1">Nucleolus</location>
    </subcellularLocation>
    <subcellularLocation>
        <location evidence="2">Nucleus</location>
        <location evidence="2">Nucleoplasm</location>
    </subcellularLocation>
</comment>
<dbReference type="GO" id="GO:0008097">
    <property type="term" value="F:5S rRNA binding"/>
    <property type="evidence" value="ECO:0007669"/>
    <property type="project" value="TreeGrafter"/>
</dbReference>
<evidence type="ECO:0000256" key="5">
    <source>
        <dbReference type="ARBA" id="ARBA00022517"/>
    </source>
</evidence>
<evidence type="ECO:0000256" key="4">
    <source>
        <dbReference type="ARBA" id="ARBA00018339"/>
    </source>
</evidence>
<evidence type="ECO:0000313" key="9">
    <source>
        <dbReference type="Proteomes" id="UP001154282"/>
    </source>
</evidence>
<evidence type="ECO:0000256" key="7">
    <source>
        <dbReference type="SAM" id="MobiDB-lite"/>
    </source>
</evidence>
<evidence type="ECO:0000313" key="8">
    <source>
        <dbReference type="EMBL" id="CAI0416199.1"/>
    </source>
</evidence>
<evidence type="ECO:0000256" key="1">
    <source>
        <dbReference type="ARBA" id="ARBA00004604"/>
    </source>
</evidence>
<dbReference type="GO" id="GO:0005654">
    <property type="term" value="C:nucleoplasm"/>
    <property type="evidence" value="ECO:0007669"/>
    <property type="project" value="UniProtKB-SubCell"/>
</dbReference>
<dbReference type="PANTHER" id="PTHR14211">
    <property type="entry name" value="GLIOMA SUPPRESSOR CANDIDATE REGION GENE 2"/>
    <property type="match status" value="1"/>
</dbReference>
<reference evidence="8" key="1">
    <citation type="submission" date="2022-08" db="EMBL/GenBank/DDBJ databases">
        <authorList>
            <person name="Gutierrez-Valencia J."/>
        </authorList>
    </citation>
    <scope>NUCLEOTIDE SEQUENCE</scope>
</reference>
<evidence type="ECO:0000256" key="3">
    <source>
        <dbReference type="ARBA" id="ARBA00008838"/>
    </source>
</evidence>
<proteinExistence type="inferred from homology"/>
<dbReference type="GO" id="GO:0000027">
    <property type="term" value="P:ribosomal large subunit assembly"/>
    <property type="evidence" value="ECO:0007669"/>
    <property type="project" value="TreeGrafter"/>
</dbReference>
<keyword evidence="5" id="KW-0690">Ribosome biogenesis</keyword>
<gene>
    <name evidence="8" type="ORF">LITE_LOCUS16888</name>
</gene>
<organism evidence="8 9">
    <name type="scientific">Linum tenue</name>
    <dbReference type="NCBI Taxonomy" id="586396"/>
    <lineage>
        <taxon>Eukaryota</taxon>
        <taxon>Viridiplantae</taxon>
        <taxon>Streptophyta</taxon>
        <taxon>Embryophyta</taxon>
        <taxon>Tracheophyta</taxon>
        <taxon>Spermatophyta</taxon>
        <taxon>Magnoliopsida</taxon>
        <taxon>eudicotyledons</taxon>
        <taxon>Gunneridae</taxon>
        <taxon>Pentapetalae</taxon>
        <taxon>rosids</taxon>
        <taxon>fabids</taxon>
        <taxon>Malpighiales</taxon>
        <taxon>Linaceae</taxon>
        <taxon>Linum</taxon>
    </lineage>
</organism>
<dbReference type="Gene3D" id="1.25.10.10">
    <property type="entry name" value="Leucine-rich Repeat Variant"/>
    <property type="match status" value="1"/>
</dbReference>
<keyword evidence="6" id="KW-0539">Nucleus</keyword>